<keyword evidence="1" id="KW-0812">Transmembrane</keyword>
<feature type="transmembrane region" description="Helical" evidence="1">
    <location>
        <begin position="42"/>
        <end position="60"/>
    </location>
</feature>
<evidence type="ECO:0008006" key="4">
    <source>
        <dbReference type="Google" id="ProtNLM"/>
    </source>
</evidence>
<keyword evidence="1" id="KW-0472">Membrane</keyword>
<name>W9QR27_9ROSA</name>
<evidence type="ECO:0000256" key="1">
    <source>
        <dbReference type="SAM" id="Phobius"/>
    </source>
</evidence>
<dbReference type="EMBL" id="KE343597">
    <property type="protein sequence ID" value="EXB36836.1"/>
    <property type="molecule type" value="Genomic_DNA"/>
</dbReference>
<evidence type="ECO:0000313" key="3">
    <source>
        <dbReference type="Proteomes" id="UP000030645"/>
    </source>
</evidence>
<proteinExistence type="predicted"/>
<dbReference type="Proteomes" id="UP000030645">
    <property type="component" value="Unassembled WGS sequence"/>
</dbReference>
<reference evidence="3" key="1">
    <citation type="submission" date="2013-01" db="EMBL/GenBank/DDBJ databases">
        <title>Draft Genome Sequence of a Mulberry Tree, Morus notabilis C.K. Schneid.</title>
        <authorList>
            <person name="He N."/>
            <person name="Zhao S."/>
        </authorList>
    </citation>
    <scope>NUCLEOTIDE SEQUENCE</scope>
</reference>
<keyword evidence="3" id="KW-1185">Reference proteome</keyword>
<gene>
    <name evidence="2" type="ORF">L484_003221</name>
</gene>
<feature type="transmembrane region" description="Helical" evidence="1">
    <location>
        <begin position="12"/>
        <end position="30"/>
    </location>
</feature>
<keyword evidence="1" id="KW-1133">Transmembrane helix</keyword>
<protein>
    <recommendedName>
        <fullName evidence="4">Transmembrane protein</fullName>
    </recommendedName>
</protein>
<sequence>MGYCACRRRESPQLYPVLLFLLVVALLMALPTIEVKTPTLDINWPLLVVPLLLLAMVHCLSSVEPSRGPCPIPPPPPVWCHCRGKHACKCGRFKYPVP</sequence>
<evidence type="ECO:0000313" key="2">
    <source>
        <dbReference type="EMBL" id="EXB36836.1"/>
    </source>
</evidence>
<organism evidence="2 3">
    <name type="scientific">Morus notabilis</name>
    <dbReference type="NCBI Taxonomy" id="981085"/>
    <lineage>
        <taxon>Eukaryota</taxon>
        <taxon>Viridiplantae</taxon>
        <taxon>Streptophyta</taxon>
        <taxon>Embryophyta</taxon>
        <taxon>Tracheophyta</taxon>
        <taxon>Spermatophyta</taxon>
        <taxon>Magnoliopsida</taxon>
        <taxon>eudicotyledons</taxon>
        <taxon>Gunneridae</taxon>
        <taxon>Pentapetalae</taxon>
        <taxon>rosids</taxon>
        <taxon>fabids</taxon>
        <taxon>Rosales</taxon>
        <taxon>Moraceae</taxon>
        <taxon>Moreae</taxon>
        <taxon>Morus</taxon>
    </lineage>
</organism>
<dbReference type="AlphaFoldDB" id="W9QR27"/>
<accession>W9QR27</accession>